<comment type="caution">
    <text evidence="14">The sequence shown here is derived from an EMBL/GenBank/DDBJ whole genome shotgun (WGS) entry which is preliminary data.</text>
</comment>
<evidence type="ECO:0000256" key="1">
    <source>
        <dbReference type="ARBA" id="ARBA00007164"/>
    </source>
</evidence>
<evidence type="ECO:0000256" key="7">
    <source>
        <dbReference type="PIRSR" id="PIRSR618044-1"/>
    </source>
</evidence>
<feature type="active site" evidence="7">
    <location>
        <position position="102"/>
    </location>
</feature>
<feature type="active site" description="Acyl-ester intermediate" evidence="7">
    <location>
        <position position="47"/>
    </location>
</feature>
<feature type="transmembrane region" description="Helical" evidence="11">
    <location>
        <begin position="302"/>
        <end position="325"/>
    </location>
</feature>
<keyword evidence="2" id="KW-0732">Signal</keyword>
<keyword evidence="6" id="KW-0961">Cell wall biogenesis/degradation</keyword>
<evidence type="ECO:0000256" key="9">
    <source>
        <dbReference type="RuleBase" id="RU004016"/>
    </source>
</evidence>
<sequence length="332" mass="35327">MASSGLIVDPQAPPLPAVKAKTFVVADLDSGQILAARGPHVRLPPASTLKILTADTLLPRLHPEQPCTATAEDAAIIGSRAGVVPGQRYRADDLFRAMMMVSGNDAAYVLARCAGGVPQTVRLMQEEAHRLQAYDTTVVNPCGLDEPGQLSSAYDLALLGRAGMARQDFRGYVGVTKAPWPGKDGKPESMWNRNRLFYRYHGRATVIGVKNGYTTQARHTLVGAARQGDRTLIVSLMQGDRTIYEDAGRLLDWGFAASGKVHPVGQLVEPLPRPGLVSGDGSGERRAGGPGVVAQSRGERALGWLGVLLGAGVFFGGAAVLYRLLTRVSQKP</sequence>
<accession>A0A132NKW8</accession>
<evidence type="ECO:0000256" key="3">
    <source>
        <dbReference type="ARBA" id="ARBA00022801"/>
    </source>
</evidence>
<dbReference type="SUPFAM" id="SSF56601">
    <property type="entry name" value="beta-lactamase/transpeptidase-like"/>
    <property type="match status" value="1"/>
</dbReference>
<dbReference type="PATRIC" id="fig|1469144.9.peg.5361"/>
<proteinExistence type="inferred from homology"/>
<keyword evidence="11" id="KW-1133">Transmembrane helix</keyword>
<feature type="domain" description="Peptidase S11 D-alanyl-D-alanine carboxypeptidase A N-terminal" evidence="12">
    <location>
        <begin position="15"/>
        <end position="239"/>
    </location>
</feature>
<dbReference type="EMBL" id="JYIK01000277">
    <property type="protein sequence ID" value="KWX10780.1"/>
    <property type="molecule type" value="Genomic_DNA"/>
</dbReference>
<evidence type="ECO:0000256" key="5">
    <source>
        <dbReference type="ARBA" id="ARBA00022984"/>
    </source>
</evidence>
<dbReference type="GO" id="GO:0006508">
    <property type="term" value="P:proteolysis"/>
    <property type="evidence" value="ECO:0007669"/>
    <property type="project" value="InterPro"/>
</dbReference>
<evidence type="ECO:0000313" key="15">
    <source>
        <dbReference type="Proteomes" id="UP000070598"/>
    </source>
</evidence>
<dbReference type="GO" id="GO:0009252">
    <property type="term" value="P:peptidoglycan biosynthetic process"/>
    <property type="evidence" value="ECO:0007669"/>
    <property type="project" value="UniProtKB-KW"/>
</dbReference>
<dbReference type="PANTHER" id="PTHR21581">
    <property type="entry name" value="D-ALANYL-D-ALANINE CARBOXYPEPTIDASE"/>
    <property type="match status" value="1"/>
</dbReference>
<evidence type="ECO:0000256" key="10">
    <source>
        <dbReference type="SAM" id="MobiDB-lite"/>
    </source>
</evidence>
<dbReference type="PRINTS" id="PR00725">
    <property type="entry name" value="DADACBPTASE1"/>
</dbReference>
<evidence type="ECO:0000256" key="2">
    <source>
        <dbReference type="ARBA" id="ARBA00022729"/>
    </source>
</evidence>
<dbReference type="PANTHER" id="PTHR21581:SF33">
    <property type="entry name" value="D-ALANYL-D-ALANINE CARBOXYPEPTIDASE DACB"/>
    <property type="match status" value="1"/>
</dbReference>
<dbReference type="Proteomes" id="UP000070598">
    <property type="component" value="Unassembled WGS sequence"/>
</dbReference>
<dbReference type="Proteomes" id="UP000070659">
    <property type="component" value="Unassembled WGS sequence"/>
</dbReference>
<dbReference type="InterPro" id="IPR012338">
    <property type="entry name" value="Beta-lactam/transpept-like"/>
</dbReference>
<name>A0A132NKW8_9ACTN</name>
<keyword evidence="3" id="KW-0378">Hydrolase</keyword>
<keyword evidence="5" id="KW-0573">Peptidoglycan synthesis</keyword>
<evidence type="ECO:0000313" key="14">
    <source>
        <dbReference type="EMBL" id="KWX10780.1"/>
    </source>
</evidence>
<reference evidence="15" key="2">
    <citation type="submission" date="2015-02" db="EMBL/GenBank/DDBJ databases">
        <title>Physiological reanalysis, assessment of diazotrophy, and genome sequences of multiple isolates of Streptomyces thermoautotrophicus.</title>
        <authorList>
            <person name="MacKellar D.C."/>
            <person name="Lieber L."/>
            <person name="Norman J."/>
            <person name="Bolger A."/>
            <person name="Tobin C."/>
            <person name="Murray J.W."/>
            <person name="Friesen M."/>
            <person name="Prell J."/>
        </authorList>
    </citation>
    <scope>NUCLEOTIDE SEQUENCE [LARGE SCALE GENOMIC DNA]</scope>
    <source>
        <strain evidence="15">UBT1</strain>
    </source>
</reference>
<dbReference type="GO" id="GO:0009002">
    <property type="term" value="F:serine-type D-Ala-D-Ala carboxypeptidase activity"/>
    <property type="evidence" value="ECO:0007669"/>
    <property type="project" value="InterPro"/>
</dbReference>
<reference evidence="14 16" key="1">
    <citation type="submission" date="2015-02" db="EMBL/GenBank/DDBJ databases">
        <title>Physiological reanalysis, assessment of diazotrophy, and genome sequences of multiple isolates of Streptomyces thermoautotrophicus.</title>
        <authorList>
            <person name="MacKellar D.C."/>
            <person name="Lieber L."/>
            <person name="Norman J."/>
            <person name="Bolger A."/>
            <person name="Tobin C."/>
            <person name="Murray J.W."/>
            <person name="Prell J."/>
        </authorList>
    </citation>
    <scope>NUCLEOTIDE SEQUENCE [LARGE SCALE GENOMIC DNA]</scope>
    <source>
        <strain evidence="14 16">UBT1</strain>
    </source>
</reference>
<keyword evidence="11" id="KW-0472">Membrane</keyword>
<comment type="similarity">
    <text evidence="1 9">Belongs to the peptidase S11 family.</text>
</comment>
<dbReference type="AlphaFoldDB" id="A0A132NKW8"/>
<evidence type="ECO:0000256" key="8">
    <source>
        <dbReference type="PIRSR" id="PIRSR618044-2"/>
    </source>
</evidence>
<dbReference type="Pfam" id="PF00768">
    <property type="entry name" value="Peptidase_S11"/>
    <property type="match status" value="1"/>
</dbReference>
<protein>
    <recommendedName>
        <fullName evidence="12">Peptidase S11 D-alanyl-D-alanine carboxypeptidase A N-terminal domain-containing protein</fullName>
    </recommendedName>
</protein>
<organism evidence="14 15">
    <name type="scientific">Carbonactinospora thermoautotrophica</name>
    <dbReference type="NCBI Taxonomy" id="1469144"/>
    <lineage>
        <taxon>Bacteria</taxon>
        <taxon>Bacillati</taxon>
        <taxon>Actinomycetota</taxon>
        <taxon>Actinomycetes</taxon>
        <taxon>Kitasatosporales</taxon>
        <taxon>Carbonactinosporaceae</taxon>
        <taxon>Carbonactinospora</taxon>
    </lineage>
</organism>
<feature type="active site" description="Proton acceptor" evidence="7">
    <location>
        <position position="50"/>
    </location>
</feature>
<evidence type="ECO:0000256" key="11">
    <source>
        <dbReference type="SAM" id="Phobius"/>
    </source>
</evidence>
<evidence type="ECO:0000313" key="16">
    <source>
        <dbReference type="Proteomes" id="UP000070659"/>
    </source>
</evidence>
<dbReference type="EMBL" id="JYIJ01000017">
    <property type="protein sequence ID" value="KWX03880.1"/>
    <property type="molecule type" value="Genomic_DNA"/>
</dbReference>
<evidence type="ECO:0000256" key="6">
    <source>
        <dbReference type="ARBA" id="ARBA00023316"/>
    </source>
</evidence>
<keyword evidence="4" id="KW-0133">Cell shape</keyword>
<dbReference type="GO" id="GO:0071555">
    <property type="term" value="P:cell wall organization"/>
    <property type="evidence" value="ECO:0007669"/>
    <property type="project" value="UniProtKB-KW"/>
</dbReference>
<dbReference type="GO" id="GO:0008360">
    <property type="term" value="P:regulation of cell shape"/>
    <property type="evidence" value="ECO:0007669"/>
    <property type="project" value="UniProtKB-KW"/>
</dbReference>
<dbReference type="InterPro" id="IPR018044">
    <property type="entry name" value="Peptidase_S11"/>
</dbReference>
<feature type="binding site" evidence="8">
    <location>
        <position position="210"/>
    </location>
    <ligand>
        <name>substrate</name>
    </ligand>
</feature>
<feature type="region of interest" description="Disordered" evidence="10">
    <location>
        <begin position="272"/>
        <end position="292"/>
    </location>
</feature>
<evidence type="ECO:0000259" key="12">
    <source>
        <dbReference type="Pfam" id="PF00768"/>
    </source>
</evidence>
<dbReference type="Gene3D" id="3.40.710.10">
    <property type="entry name" value="DD-peptidase/beta-lactamase superfamily"/>
    <property type="match status" value="1"/>
</dbReference>
<dbReference type="InterPro" id="IPR001967">
    <property type="entry name" value="Peptidase_S11_N"/>
</dbReference>
<keyword evidence="11" id="KW-0812">Transmembrane</keyword>
<evidence type="ECO:0000313" key="13">
    <source>
        <dbReference type="EMBL" id="KWX03880.1"/>
    </source>
</evidence>
<evidence type="ECO:0000256" key="4">
    <source>
        <dbReference type="ARBA" id="ARBA00022960"/>
    </source>
</evidence>
<gene>
    <name evidence="13" type="ORF">TH66_12325</name>
    <name evidence="14" type="ORF">TR74_01585</name>
</gene>